<keyword evidence="3 9" id="KW-0813">Transport</keyword>
<keyword evidence="5 9" id="KW-0812">Transmembrane</keyword>
<evidence type="ECO:0000313" key="11">
    <source>
        <dbReference type="Proteomes" id="UP000241434"/>
    </source>
</evidence>
<feature type="transmembrane region" description="Helical" evidence="9">
    <location>
        <begin position="39"/>
        <end position="59"/>
    </location>
</feature>
<dbReference type="GO" id="GO:0015820">
    <property type="term" value="P:L-leucine transport"/>
    <property type="evidence" value="ECO:0007669"/>
    <property type="project" value="TreeGrafter"/>
</dbReference>
<evidence type="ECO:0000256" key="6">
    <source>
        <dbReference type="ARBA" id="ARBA00022970"/>
    </source>
</evidence>
<evidence type="ECO:0000256" key="9">
    <source>
        <dbReference type="RuleBase" id="RU362122"/>
    </source>
</evidence>
<dbReference type="GO" id="GO:0005304">
    <property type="term" value="F:L-valine transmembrane transporter activity"/>
    <property type="evidence" value="ECO:0007669"/>
    <property type="project" value="TreeGrafter"/>
</dbReference>
<keyword evidence="11" id="KW-1185">Reference proteome</keyword>
<organism evidence="10 11">
    <name type="scientific">Peptostreptococcus russellii</name>
    <dbReference type="NCBI Taxonomy" id="215200"/>
    <lineage>
        <taxon>Bacteria</taxon>
        <taxon>Bacillati</taxon>
        <taxon>Bacillota</taxon>
        <taxon>Clostridia</taxon>
        <taxon>Peptostreptococcales</taxon>
        <taxon>Peptostreptococcaceae</taxon>
        <taxon>Peptostreptococcus</taxon>
    </lineage>
</organism>
<dbReference type="EMBL" id="JYGE01000003">
    <property type="protein sequence ID" value="PSJ31892.1"/>
    <property type="molecule type" value="Genomic_DNA"/>
</dbReference>
<feature type="transmembrane region" description="Helical" evidence="9">
    <location>
        <begin position="313"/>
        <end position="330"/>
    </location>
</feature>
<protein>
    <recommendedName>
        <fullName evidence="9">Branched-chain amino acid transport system carrier protein</fullName>
    </recommendedName>
</protein>
<dbReference type="PANTHER" id="PTHR30588">
    <property type="entry name" value="BRANCHED-CHAIN AMINO ACID TRANSPORT SYSTEM 2 CARRIER PROTEIN"/>
    <property type="match status" value="1"/>
</dbReference>
<comment type="caution">
    <text evidence="10">The sequence shown here is derived from an EMBL/GenBank/DDBJ whole genome shotgun (WGS) entry which is preliminary data.</text>
</comment>
<feature type="transmembrane region" description="Helical" evidence="9">
    <location>
        <begin position="366"/>
        <end position="386"/>
    </location>
</feature>
<feature type="transmembrane region" description="Helical" evidence="9">
    <location>
        <begin position="109"/>
        <end position="135"/>
    </location>
</feature>
<accession>A0A2P7Q1Q7</accession>
<comment type="subcellular location">
    <subcellularLocation>
        <location evidence="1 9">Cell membrane</location>
        <topology evidence="1 9">Multi-pass membrane protein</topology>
    </subcellularLocation>
</comment>
<keyword evidence="4" id="KW-1003">Cell membrane</keyword>
<evidence type="ECO:0000256" key="2">
    <source>
        <dbReference type="ARBA" id="ARBA00008540"/>
    </source>
</evidence>
<feature type="transmembrane region" description="Helical" evidence="9">
    <location>
        <begin position="147"/>
        <end position="169"/>
    </location>
</feature>
<comment type="similarity">
    <text evidence="2 9">Belongs to the branched chain amino acid transporter family.</text>
</comment>
<comment type="function">
    <text evidence="9">Component of the transport system for branched-chain amino acids.</text>
</comment>
<dbReference type="Proteomes" id="UP000241434">
    <property type="component" value="Unassembled WGS sequence"/>
</dbReference>
<dbReference type="GO" id="GO:0005886">
    <property type="term" value="C:plasma membrane"/>
    <property type="evidence" value="ECO:0007669"/>
    <property type="project" value="UniProtKB-SubCell"/>
</dbReference>
<feature type="transmembrane region" description="Helical" evidence="9">
    <location>
        <begin position="406"/>
        <end position="424"/>
    </location>
</feature>
<evidence type="ECO:0000256" key="5">
    <source>
        <dbReference type="ARBA" id="ARBA00022692"/>
    </source>
</evidence>
<dbReference type="Pfam" id="PF05525">
    <property type="entry name" value="Branch_AA_trans"/>
    <property type="match status" value="1"/>
</dbReference>
<dbReference type="GO" id="GO:0015188">
    <property type="term" value="F:L-isoleucine transmembrane transporter activity"/>
    <property type="evidence" value="ECO:0007669"/>
    <property type="project" value="TreeGrafter"/>
</dbReference>
<reference evidence="10" key="1">
    <citation type="thesis" date="2015" institute="Rutgers" country="The State University of New Jersey, 14 College Farm Rd., New Brunswick, NJ, USA">
        <title>Ammonia toxicity in bacteria and its implications for treatment of and resource recovery from highly nitrogenous organic wastes.</title>
        <authorList>
            <person name="Luther A.K."/>
        </authorList>
    </citation>
    <scope>NUCLEOTIDE SEQUENCE</scope>
    <source>
        <strain evidence="10">RT-10B</strain>
    </source>
</reference>
<dbReference type="AlphaFoldDB" id="A0A2P7Q1Q7"/>
<dbReference type="GO" id="GO:0015818">
    <property type="term" value="P:isoleucine transport"/>
    <property type="evidence" value="ECO:0007669"/>
    <property type="project" value="TreeGrafter"/>
</dbReference>
<feature type="transmembrane region" description="Helical" evidence="9">
    <location>
        <begin position="7"/>
        <end position="27"/>
    </location>
</feature>
<dbReference type="RefSeq" id="WP_106776652.1">
    <property type="nucleotide sequence ID" value="NZ_JYGE01000003.1"/>
</dbReference>
<dbReference type="NCBIfam" id="TIGR00796">
    <property type="entry name" value="livcs"/>
    <property type="match status" value="1"/>
</dbReference>
<evidence type="ECO:0000256" key="7">
    <source>
        <dbReference type="ARBA" id="ARBA00022989"/>
    </source>
</evidence>
<feature type="transmembrane region" description="Helical" evidence="9">
    <location>
        <begin position="336"/>
        <end position="354"/>
    </location>
</feature>
<dbReference type="InterPro" id="IPR004685">
    <property type="entry name" value="Brnchd-chn_aa_trnsp_Livcs"/>
</dbReference>
<dbReference type="GO" id="GO:0015190">
    <property type="term" value="F:L-leucine transmembrane transporter activity"/>
    <property type="evidence" value="ECO:0007669"/>
    <property type="project" value="TreeGrafter"/>
</dbReference>
<dbReference type="PANTHER" id="PTHR30588:SF0">
    <property type="entry name" value="BRANCHED-CHAIN AMINO ACID PERMEASE BRNQ"/>
    <property type="match status" value="1"/>
</dbReference>
<keyword evidence="6 9" id="KW-0029">Amino-acid transport</keyword>
<evidence type="ECO:0000313" key="10">
    <source>
        <dbReference type="EMBL" id="PSJ31892.1"/>
    </source>
</evidence>
<evidence type="ECO:0000256" key="1">
    <source>
        <dbReference type="ARBA" id="ARBA00004651"/>
    </source>
</evidence>
<proteinExistence type="inferred from homology"/>
<feature type="transmembrane region" description="Helical" evidence="9">
    <location>
        <begin position="79"/>
        <end position="97"/>
    </location>
</feature>
<evidence type="ECO:0000256" key="3">
    <source>
        <dbReference type="ARBA" id="ARBA00022448"/>
    </source>
</evidence>
<dbReference type="OrthoDB" id="9783920at2"/>
<gene>
    <name evidence="10" type="ORF">UF10_04605</name>
</gene>
<evidence type="ECO:0000256" key="8">
    <source>
        <dbReference type="ARBA" id="ARBA00023136"/>
    </source>
</evidence>
<feature type="transmembrane region" description="Helical" evidence="9">
    <location>
        <begin position="220"/>
        <end position="244"/>
    </location>
</feature>
<evidence type="ECO:0000256" key="4">
    <source>
        <dbReference type="ARBA" id="ARBA00022475"/>
    </source>
</evidence>
<name>A0A2P7Q1Q7_9FIRM</name>
<sequence length="431" mass="45689">MDIKVKDMIVIGFALFAMFFGAGNLIFPPYLGVISGTKWFTGFIAFLFADGGLALLGVIALTRTSGDVRKLFSRAGSKIAVIIATVMVLCIGPFLAIPRTAATTFEIGIAPIFGSSFSPILFSIIFFALVLLLTIRPSKVVDIVGAFLTPALLICLAVLIIKGIVMPLGQPLERTLVDNVFVTGINDGYQTMDAMAACIFSGIVIASVHQKGYTERKSMVKATVMAGIIAFIGLALVYGGLAYLGATVSPLFDDTVERTTLLVFITQSILGEPGKVILAVIVALACLTTAIGLTSSCGNYFRELSNGKLKYEVIVVVVCVFSAVVSNFGVDTIISLAAPLLGMIYPAVITYIILGIFNDQIKNNNIFICAIWVALILGVISVLPSVGVTGLKSIAETMNNWPGGAFGFFWIIPVVIAGIVGKFIPMKAVNK</sequence>
<feature type="transmembrane region" description="Helical" evidence="9">
    <location>
        <begin position="276"/>
        <end position="301"/>
    </location>
</feature>
<keyword evidence="8 9" id="KW-0472">Membrane</keyword>
<feature type="transmembrane region" description="Helical" evidence="9">
    <location>
        <begin position="189"/>
        <end position="208"/>
    </location>
</feature>
<keyword evidence="7 9" id="KW-1133">Transmembrane helix</keyword>